<keyword evidence="3 6" id="KW-0812">Transmembrane</keyword>
<proteinExistence type="predicted"/>
<name>A0A3A1YY54_9BURK</name>
<reference evidence="7 8" key="1">
    <citation type="submission" date="2017-08" db="EMBL/GenBank/DDBJ databases">
        <title>Pusillimonas indicus sp. nov., a member of the family Alcaligenaceae isolated from surface seawater.</title>
        <authorList>
            <person name="Li J."/>
        </authorList>
    </citation>
    <scope>NUCLEOTIDE SEQUENCE [LARGE SCALE GENOMIC DNA]</scope>
    <source>
        <strain evidence="7 8">L52-1-41</strain>
    </source>
</reference>
<keyword evidence="2" id="KW-1003">Cell membrane</keyword>
<gene>
    <name evidence="7" type="ORF">CJP73_05380</name>
</gene>
<dbReference type="Pfam" id="PF02653">
    <property type="entry name" value="BPD_transp_2"/>
    <property type="match status" value="1"/>
</dbReference>
<evidence type="ECO:0000256" key="1">
    <source>
        <dbReference type="ARBA" id="ARBA00004651"/>
    </source>
</evidence>
<feature type="transmembrane region" description="Helical" evidence="6">
    <location>
        <begin position="109"/>
        <end position="128"/>
    </location>
</feature>
<accession>A0A3A1YY54</accession>
<comment type="caution">
    <text evidence="7">The sequence shown here is derived from an EMBL/GenBank/DDBJ whole genome shotgun (WGS) entry which is preliminary data.</text>
</comment>
<feature type="transmembrane region" description="Helical" evidence="6">
    <location>
        <begin position="249"/>
        <end position="265"/>
    </location>
</feature>
<evidence type="ECO:0000256" key="3">
    <source>
        <dbReference type="ARBA" id="ARBA00022692"/>
    </source>
</evidence>
<evidence type="ECO:0000256" key="5">
    <source>
        <dbReference type="ARBA" id="ARBA00023136"/>
    </source>
</evidence>
<dbReference type="PANTHER" id="PTHR30482">
    <property type="entry name" value="HIGH-AFFINITY BRANCHED-CHAIN AMINO ACID TRANSPORT SYSTEM PERMEASE"/>
    <property type="match status" value="1"/>
</dbReference>
<comment type="subcellular location">
    <subcellularLocation>
        <location evidence="1">Cell membrane</location>
        <topology evidence="1">Multi-pass membrane protein</topology>
    </subcellularLocation>
</comment>
<feature type="transmembrane region" description="Helical" evidence="6">
    <location>
        <begin position="61"/>
        <end position="78"/>
    </location>
</feature>
<feature type="transmembrane region" description="Helical" evidence="6">
    <location>
        <begin position="84"/>
        <end position="102"/>
    </location>
</feature>
<organism evidence="7 8">
    <name type="scientific">Neopusillimonas maritima</name>
    <dbReference type="NCBI Taxonomy" id="2026239"/>
    <lineage>
        <taxon>Bacteria</taxon>
        <taxon>Pseudomonadati</taxon>
        <taxon>Pseudomonadota</taxon>
        <taxon>Betaproteobacteria</taxon>
        <taxon>Burkholderiales</taxon>
        <taxon>Alcaligenaceae</taxon>
        <taxon>Neopusillimonas</taxon>
    </lineage>
</organism>
<evidence type="ECO:0000256" key="6">
    <source>
        <dbReference type="SAM" id="Phobius"/>
    </source>
</evidence>
<evidence type="ECO:0000256" key="4">
    <source>
        <dbReference type="ARBA" id="ARBA00022989"/>
    </source>
</evidence>
<evidence type="ECO:0000313" key="7">
    <source>
        <dbReference type="EMBL" id="RIY41414.1"/>
    </source>
</evidence>
<feature type="transmembrane region" description="Helical" evidence="6">
    <location>
        <begin position="197"/>
        <end position="217"/>
    </location>
</feature>
<feature type="transmembrane region" description="Helical" evidence="6">
    <location>
        <begin position="148"/>
        <end position="166"/>
    </location>
</feature>
<feature type="transmembrane region" description="Helical" evidence="6">
    <location>
        <begin position="30"/>
        <end position="49"/>
    </location>
</feature>
<dbReference type="RefSeq" id="WP_119515718.1">
    <property type="nucleotide sequence ID" value="NZ_NQYH01000003.1"/>
</dbReference>
<evidence type="ECO:0000313" key="8">
    <source>
        <dbReference type="Proteomes" id="UP000266206"/>
    </source>
</evidence>
<protein>
    <recommendedName>
        <fullName evidence="9">Branched-chain amino acid ABC transporter permease</fullName>
    </recommendedName>
</protein>
<evidence type="ECO:0000256" key="2">
    <source>
        <dbReference type="ARBA" id="ARBA00022475"/>
    </source>
</evidence>
<dbReference type="OrthoDB" id="9814461at2"/>
<evidence type="ECO:0008006" key="9">
    <source>
        <dbReference type="Google" id="ProtNLM"/>
    </source>
</evidence>
<dbReference type="GO" id="GO:0015658">
    <property type="term" value="F:branched-chain amino acid transmembrane transporter activity"/>
    <property type="evidence" value="ECO:0007669"/>
    <property type="project" value="InterPro"/>
</dbReference>
<dbReference type="Proteomes" id="UP000266206">
    <property type="component" value="Unassembled WGS sequence"/>
</dbReference>
<sequence length="307" mass="33479">MNVTLKEITVFVCLILASAVLPFVAQDYAIGVGLAILMWLALTQSWAVLSSMTGYISLGQVVFYGIGSYVVVVTWQWMPLWLALIMAGAISALFALVVGLPVMRVRGPYFVILTFGLAELVKYSLMAIEAKMGISSRLLFGTPPIETIYWIVLVLAVASTLLLETVHRSPFGHGLRSLRENEEAAETLGVPVARYKLIAFILSAIIPGMVGGVMALRSSYFEATQAFDPMISITVIVMAILGGGDNARGPLFGVIFLVILSELLWTNAPQFYMIILGILLIVFVVKLPNGLLGWYRNYKHRAQGEGS</sequence>
<dbReference type="InterPro" id="IPR043428">
    <property type="entry name" value="LivM-like"/>
</dbReference>
<feature type="transmembrane region" description="Helical" evidence="6">
    <location>
        <begin position="271"/>
        <end position="295"/>
    </location>
</feature>
<dbReference type="AlphaFoldDB" id="A0A3A1YY54"/>
<dbReference type="InterPro" id="IPR001851">
    <property type="entry name" value="ABC_transp_permease"/>
</dbReference>
<dbReference type="CDD" id="cd06581">
    <property type="entry name" value="TM_PBP1_LivM_like"/>
    <property type="match status" value="1"/>
</dbReference>
<dbReference type="PANTHER" id="PTHR30482:SF10">
    <property type="entry name" value="HIGH-AFFINITY BRANCHED-CHAIN AMINO ACID TRANSPORT PROTEIN BRAE"/>
    <property type="match status" value="1"/>
</dbReference>
<keyword evidence="5 6" id="KW-0472">Membrane</keyword>
<dbReference type="EMBL" id="NQYH01000003">
    <property type="protein sequence ID" value="RIY41414.1"/>
    <property type="molecule type" value="Genomic_DNA"/>
</dbReference>
<dbReference type="GO" id="GO:0005886">
    <property type="term" value="C:plasma membrane"/>
    <property type="evidence" value="ECO:0007669"/>
    <property type="project" value="UniProtKB-SubCell"/>
</dbReference>
<feature type="transmembrane region" description="Helical" evidence="6">
    <location>
        <begin position="223"/>
        <end position="242"/>
    </location>
</feature>
<feature type="transmembrane region" description="Helical" evidence="6">
    <location>
        <begin position="7"/>
        <end position="24"/>
    </location>
</feature>
<keyword evidence="4 6" id="KW-1133">Transmembrane helix</keyword>